<dbReference type="KEGG" id="nak:EH165_05065"/>
<dbReference type="AlphaFoldDB" id="A0A3G8ZLF6"/>
<dbReference type="Proteomes" id="UP000268084">
    <property type="component" value="Chromosome"/>
</dbReference>
<evidence type="ECO:0000313" key="3">
    <source>
        <dbReference type="Proteomes" id="UP000268084"/>
    </source>
</evidence>
<keyword evidence="1" id="KW-0812">Transmembrane</keyword>
<dbReference type="EMBL" id="CP034170">
    <property type="protein sequence ID" value="AZI57617.1"/>
    <property type="molecule type" value="Genomic_DNA"/>
</dbReference>
<gene>
    <name evidence="2" type="ORF">EH165_05065</name>
</gene>
<proteinExistence type="predicted"/>
<keyword evidence="3" id="KW-1185">Reference proteome</keyword>
<keyword evidence="1" id="KW-1133">Transmembrane helix</keyword>
<dbReference type="Gene3D" id="3.40.50.1820">
    <property type="entry name" value="alpha/beta hydrolase"/>
    <property type="match status" value="1"/>
</dbReference>
<dbReference type="SUPFAM" id="SSF53474">
    <property type="entry name" value="alpha/beta-Hydrolases"/>
    <property type="match status" value="1"/>
</dbReference>
<feature type="transmembrane region" description="Helical" evidence="1">
    <location>
        <begin position="55"/>
        <end position="73"/>
    </location>
</feature>
<protein>
    <submittedName>
        <fullName evidence="2">Alpha/beta hydrolase</fullName>
    </submittedName>
</protein>
<name>A0A3G8ZLF6_9ACTN</name>
<dbReference type="InterPro" id="IPR029058">
    <property type="entry name" value="AB_hydrolase_fold"/>
</dbReference>
<sequence>MPNARSPRTSSAYRNALIAAGSMRQVSTAECATSKTIAGARTEAAQRKSRARRSWWYPLQLVVLTFAVLLGGLQLDQRLSELLIWPTQGAKFVEIGQHYDAAVQLPKMVIVVAGFNRRDADAIARALLPSLQDSQTRVFSLQYGSGIYEGDFARKFDALYELYRPERISLFGSSMGGDVALRLAAHINRTYPTGLSPDTSGTAVTNSATAGGLTTAAALKTKEEPPAPLRLDTIYLDCTPLSDQNLRSESRSKAELLRGLTEGLQTDGGGLTRIATEMLAQKNSWLHGFPPSVQINGDRFWYIFHEIRREKVNLRGASTLLIKDQYAVIRQFDAAQTLGALDPATDIVYFLPQNREMDTTVNVAAATSDLAGFADEFGLPVQIVAIEGGFHASATRNAPQYNKAIGSYRAASDRLAH</sequence>
<keyword evidence="2" id="KW-0378">Hydrolase</keyword>
<reference evidence="2 3" key="2">
    <citation type="submission" date="2018-12" db="EMBL/GenBank/DDBJ databases">
        <title>Nakamurella antarcticus sp. nov., isolated from Antarctica South Shetland Islands soil.</title>
        <authorList>
            <person name="Peng F."/>
        </authorList>
    </citation>
    <scope>NUCLEOTIDE SEQUENCE [LARGE SCALE GENOMIC DNA]</scope>
    <source>
        <strain evidence="2 3">S14-144</strain>
    </source>
</reference>
<reference evidence="2 3" key="1">
    <citation type="submission" date="2018-11" db="EMBL/GenBank/DDBJ databases">
        <authorList>
            <person name="Da X."/>
        </authorList>
    </citation>
    <scope>NUCLEOTIDE SEQUENCE [LARGE SCALE GENOMIC DNA]</scope>
    <source>
        <strain evidence="2 3">S14-144</strain>
    </source>
</reference>
<evidence type="ECO:0000313" key="2">
    <source>
        <dbReference type="EMBL" id="AZI57617.1"/>
    </source>
</evidence>
<dbReference type="GO" id="GO:0016787">
    <property type="term" value="F:hydrolase activity"/>
    <property type="evidence" value="ECO:0007669"/>
    <property type="project" value="UniProtKB-KW"/>
</dbReference>
<accession>A0A3G8ZLF6</accession>
<organism evidence="2 3">
    <name type="scientific">Nakamurella antarctica</name>
    <dbReference type="NCBI Taxonomy" id="1902245"/>
    <lineage>
        <taxon>Bacteria</taxon>
        <taxon>Bacillati</taxon>
        <taxon>Actinomycetota</taxon>
        <taxon>Actinomycetes</taxon>
        <taxon>Nakamurellales</taxon>
        <taxon>Nakamurellaceae</taxon>
        <taxon>Nakamurella</taxon>
    </lineage>
</organism>
<keyword evidence="1" id="KW-0472">Membrane</keyword>
<evidence type="ECO:0000256" key="1">
    <source>
        <dbReference type="SAM" id="Phobius"/>
    </source>
</evidence>
<dbReference type="RefSeq" id="WP_124798302.1">
    <property type="nucleotide sequence ID" value="NZ_CP034170.1"/>
</dbReference>
<dbReference type="OrthoDB" id="5185334at2"/>